<organism evidence="1 2">
    <name type="scientific">Archangium gephyra</name>
    <dbReference type="NCBI Taxonomy" id="48"/>
    <lineage>
        <taxon>Bacteria</taxon>
        <taxon>Pseudomonadati</taxon>
        <taxon>Myxococcota</taxon>
        <taxon>Myxococcia</taxon>
        <taxon>Myxococcales</taxon>
        <taxon>Cystobacterineae</taxon>
        <taxon>Archangiaceae</taxon>
        <taxon>Archangium</taxon>
    </lineage>
</organism>
<dbReference type="PROSITE" id="PS51257">
    <property type="entry name" value="PROKAR_LIPOPROTEIN"/>
    <property type="match status" value="1"/>
</dbReference>
<evidence type="ECO:0000313" key="2">
    <source>
        <dbReference type="Proteomes" id="UP000249061"/>
    </source>
</evidence>
<comment type="caution">
    <text evidence="1">The sequence shown here is derived from an EMBL/GenBank/DDBJ whole genome shotgun (WGS) entry which is preliminary data.</text>
</comment>
<gene>
    <name evidence="1" type="ORF">DI536_04800</name>
</gene>
<dbReference type="Proteomes" id="UP000249061">
    <property type="component" value="Unassembled WGS sequence"/>
</dbReference>
<accession>A0A2W5TWF8</accession>
<dbReference type="EMBL" id="QFQP01000002">
    <property type="protein sequence ID" value="PZR17633.1"/>
    <property type="molecule type" value="Genomic_DNA"/>
</dbReference>
<evidence type="ECO:0000313" key="1">
    <source>
        <dbReference type="EMBL" id="PZR17633.1"/>
    </source>
</evidence>
<proteinExistence type="predicted"/>
<protein>
    <recommendedName>
        <fullName evidence="3">Lipoprotein</fullName>
    </recommendedName>
</protein>
<reference evidence="1 2" key="1">
    <citation type="submission" date="2017-08" db="EMBL/GenBank/DDBJ databases">
        <title>Infants hospitalized years apart are colonized by the same room-sourced microbial strains.</title>
        <authorList>
            <person name="Brooks B."/>
            <person name="Olm M.R."/>
            <person name="Firek B.A."/>
            <person name="Baker R."/>
            <person name="Thomas B.C."/>
            <person name="Morowitz M.J."/>
            <person name="Banfield J.F."/>
        </authorList>
    </citation>
    <scope>NUCLEOTIDE SEQUENCE [LARGE SCALE GENOMIC DNA]</scope>
    <source>
        <strain evidence="1">S2_003_000_R2_14</strain>
    </source>
</reference>
<evidence type="ECO:0008006" key="3">
    <source>
        <dbReference type="Google" id="ProtNLM"/>
    </source>
</evidence>
<sequence>MKRLLQLLPFALMAVGCDDKPPPPPPPTPPQVFITVLESNVIGGQVRGRVNVSGCTSIAGLELLEQDNFLVNIGNPDGGTRTPVDFALSPGSFSHLYGQRGIATSLTLKAKVTCNDARTNNSQPVGVKFFPISSRVTSTTPGEQAVPDSFIAEGGIGGTQVTFLGCALTSTGGTTLARVNASGQLVGFAGAIPFDCNGSTIITEKSQVTGTRWVLQPGVGVYSINQNLDIGRQRAGKAARIGVGKNGSAVVWFDEEATMQRVEKLDPLPGSSNEWAYQTGGIMNSTPIIDEGANVVMFSQWYDEIGTTKSQTLVFKLNYLTGALLNPYPGSQQPPVLYQQMHSSDPIDVKIKPEGTFNANGSLFTLPLMSNAGGVLSTTIVSCPTDGPLCGPGNMRWSSPTLPTRLAQVVPFSQGNILAAIGPYAVYFLNTQTGAVTNLGEVPLVPAGSNIVLDVQPGLDTDFYVLTGPNFGDNVPSYANEIIAVDSPQAGELWRVEYGSGENYLNGMTIGIDEAKTVWMRVGTDLVKPLSNAEYRTARGPTRLP</sequence>
<dbReference type="AlphaFoldDB" id="A0A2W5TWF8"/>
<name>A0A2W5TWF8_9BACT</name>